<dbReference type="Pfam" id="PF13635">
    <property type="entry name" value="DUF4143"/>
    <property type="match status" value="1"/>
</dbReference>
<protein>
    <recommendedName>
        <fullName evidence="1">DUF4143 domain-containing protein</fullName>
    </recommendedName>
</protein>
<gene>
    <name evidence="2" type="ORF">A8C56_15000</name>
</gene>
<proteinExistence type="predicted"/>
<dbReference type="RefSeq" id="WP_067757676.1">
    <property type="nucleotide sequence ID" value="NZ_CP015772.1"/>
</dbReference>
<evidence type="ECO:0000313" key="2">
    <source>
        <dbReference type="EMBL" id="ANH82107.1"/>
    </source>
</evidence>
<dbReference type="EMBL" id="CP015772">
    <property type="protein sequence ID" value="ANH82107.1"/>
    <property type="molecule type" value="Genomic_DNA"/>
</dbReference>
<feature type="domain" description="DUF4143" evidence="1">
    <location>
        <begin position="1"/>
        <end position="136"/>
    </location>
</feature>
<organism evidence="2 3">
    <name type="scientific">Niabella ginsenosidivorans</name>
    <dbReference type="NCBI Taxonomy" id="1176587"/>
    <lineage>
        <taxon>Bacteria</taxon>
        <taxon>Pseudomonadati</taxon>
        <taxon>Bacteroidota</taxon>
        <taxon>Chitinophagia</taxon>
        <taxon>Chitinophagales</taxon>
        <taxon>Chitinophagaceae</taxon>
        <taxon>Niabella</taxon>
    </lineage>
</organism>
<dbReference type="PANTHER" id="PTHR43566">
    <property type="entry name" value="CONSERVED PROTEIN"/>
    <property type="match status" value="1"/>
</dbReference>
<reference evidence="2 3" key="1">
    <citation type="submission" date="2016-05" db="EMBL/GenBank/DDBJ databases">
        <title>Niabella ginsenosidivorans BS26 whole genome sequencing.</title>
        <authorList>
            <person name="Im W.T."/>
            <person name="Siddiqi M.Z."/>
        </authorList>
    </citation>
    <scope>NUCLEOTIDE SEQUENCE [LARGE SCALE GENOMIC DNA]</scope>
    <source>
        <strain evidence="2 3">BS26</strain>
    </source>
</reference>
<dbReference type="AlphaFoldDB" id="A0A1A9I359"/>
<name>A0A1A9I359_9BACT</name>
<dbReference type="OrthoDB" id="9778168at2"/>
<evidence type="ECO:0000313" key="3">
    <source>
        <dbReference type="Proteomes" id="UP000077667"/>
    </source>
</evidence>
<sequence length="207" mass="23616">MLVANTGTLLNNEQYARSLGISGPTVKRYLDFLEGAFLIRRLQPWLANVQKRIVRSAKIYVRDTGIVHAVCGIASPAELPGNVIIGGSRESYVVEEVIRHLPKKLRAFYYRTQHGAEADLVLVKGIRPVACIEIEYSKAPVPASGFYQCIKDLKTKHNYLIYAGKEGYQNREGVQFTSLEEMLQVYYLFLINTCYRVKLKFNFEFTR</sequence>
<dbReference type="Proteomes" id="UP000077667">
    <property type="component" value="Chromosome"/>
</dbReference>
<evidence type="ECO:0000259" key="1">
    <source>
        <dbReference type="Pfam" id="PF13635"/>
    </source>
</evidence>
<dbReference type="InterPro" id="IPR025420">
    <property type="entry name" value="DUF4143"/>
</dbReference>
<accession>A0A1A9I359</accession>
<keyword evidence="3" id="KW-1185">Reference proteome</keyword>
<dbReference type="PANTHER" id="PTHR43566:SF2">
    <property type="entry name" value="DUF4143 DOMAIN-CONTAINING PROTEIN"/>
    <property type="match status" value="1"/>
</dbReference>
<dbReference type="STRING" id="1176587.A8C56_15000"/>
<dbReference type="KEGG" id="nia:A8C56_15000"/>